<evidence type="ECO:0000259" key="8">
    <source>
        <dbReference type="PROSITE" id="PS50059"/>
    </source>
</evidence>
<dbReference type="Gene3D" id="3.10.50.40">
    <property type="match status" value="1"/>
</dbReference>
<dbReference type="InterPro" id="IPR044609">
    <property type="entry name" value="FKBP2/11"/>
</dbReference>
<evidence type="ECO:0000256" key="4">
    <source>
        <dbReference type="ARBA" id="ARBA00023110"/>
    </source>
</evidence>
<reference evidence="9 10" key="1">
    <citation type="journal article" date="2024" name="Commun. Biol.">
        <title>Comparative genomic analysis of thermophilic fungi reveals convergent evolutionary adaptations and gene losses.</title>
        <authorList>
            <person name="Steindorff A.S."/>
            <person name="Aguilar-Pontes M.V."/>
            <person name="Robinson A.J."/>
            <person name="Andreopoulos B."/>
            <person name="LaButti K."/>
            <person name="Kuo A."/>
            <person name="Mondo S."/>
            <person name="Riley R."/>
            <person name="Otillar R."/>
            <person name="Haridas S."/>
            <person name="Lipzen A."/>
            <person name="Grimwood J."/>
            <person name="Schmutz J."/>
            <person name="Clum A."/>
            <person name="Reid I.D."/>
            <person name="Moisan M.C."/>
            <person name="Butler G."/>
            <person name="Nguyen T.T.M."/>
            <person name="Dewar K."/>
            <person name="Conant G."/>
            <person name="Drula E."/>
            <person name="Henrissat B."/>
            <person name="Hansel C."/>
            <person name="Singer S."/>
            <person name="Hutchinson M.I."/>
            <person name="de Vries R.P."/>
            <person name="Natvig D.O."/>
            <person name="Powell A.J."/>
            <person name="Tsang A."/>
            <person name="Grigoriev I.V."/>
        </authorList>
    </citation>
    <scope>NUCLEOTIDE SEQUENCE [LARGE SCALE GENOMIC DNA]</scope>
    <source>
        <strain evidence="9 10">CBS 494.80</strain>
    </source>
</reference>
<protein>
    <recommendedName>
        <fullName evidence="3 6">peptidylprolyl isomerase</fullName>
        <ecNumber evidence="3 6">5.2.1.8</ecNumber>
    </recommendedName>
</protein>
<comment type="catalytic activity">
    <reaction evidence="1 6">
        <text>[protein]-peptidylproline (omega=180) = [protein]-peptidylproline (omega=0)</text>
        <dbReference type="Rhea" id="RHEA:16237"/>
        <dbReference type="Rhea" id="RHEA-COMP:10747"/>
        <dbReference type="Rhea" id="RHEA-COMP:10748"/>
        <dbReference type="ChEBI" id="CHEBI:83833"/>
        <dbReference type="ChEBI" id="CHEBI:83834"/>
        <dbReference type="EC" id="5.2.1.8"/>
    </reaction>
</comment>
<dbReference type="SUPFAM" id="SSF54534">
    <property type="entry name" value="FKBP-like"/>
    <property type="match status" value="1"/>
</dbReference>
<feature type="signal peptide" evidence="7">
    <location>
        <begin position="1"/>
        <end position="18"/>
    </location>
</feature>
<name>A0ABR4CPM4_9HELO</name>
<evidence type="ECO:0000256" key="2">
    <source>
        <dbReference type="ARBA" id="ARBA00002388"/>
    </source>
</evidence>
<evidence type="ECO:0000313" key="10">
    <source>
        <dbReference type="Proteomes" id="UP001595075"/>
    </source>
</evidence>
<dbReference type="PANTHER" id="PTHR45779:SF7">
    <property type="entry name" value="PEPTIDYLPROLYL ISOMERASE"/>
    <property type="match status" value="1"/>
</dbReference>
<comment type="function">
    <text evidence="2">PPIases accelerate the folding of proteins. It catalyzes the cis-trans isomerization of proline imidic peptide bonds in oligopeptides.</text>
</comment>
<organism evidence="9 10">
    <name type="scientific">Oculimacula yallundae</name>
    <dbReference type="NCBI Taxonomy" id="86028"/>
    <lineage>
        <taxon>Eukaryota</taxon>
        <taxon>Fungi</taxon>
        <taxon>Dikarya</taxon>
        <taxon>Ascomycota</taxon>
        <taxon>Pezizomycotina</taxon>
        <taxon>Leotiomycetes</taxon>
        <taxon>Helotiales</taxon>
        <taxon>Ploettnerulaceae</taxon>
        <taxon>Oculimacula</taxon>
    </lineage>
</organism>
<dbReference type="PANTHER" id="PTHR45779">
    <property type="entry name" value="PEPTIDYLPROLYL ISOMERASE"/>
    <property type="match status" value="1"/>
</dbReference>
<gene>
    <name evidence="9" type="ORF">VTL71DRAFT_13109</name>
</gene>
<proteinExistence type="predicted"/>
<dbReference type="Proteomes" id="UP001595075">
    <property type="component" value="Unassembled WGS sequence"/>
</dbReference>
<dbReference type="EMBL" id="JAZHXI010000005">
    <property type="protein sequence ID" value="KAL2071874.1"/>
    <property type="molecule type" value="Genomic_DNA"/>
</dbReference>
<evidence type="ECO:0000256" key="1">
    <source>
        <dbReference type="ARBA" id="ARBA00000971"/>
    </source>
</evidence>
<dbReference type="InterPro" id="IPR046357">
    <property type="entry name" value="PPIase_dom_sf"/>
</dbReference>
<keyword evidence="5 6" id="KW-0413">Isomerase</keyword>
<keyword evidence="7" id="KW-0732">Signal</keyword>
<evidence type="ECO:0000256" key="5">
    <source>
        <dbReference type="ARBA" id="ARBA00023235"/>
    </source>
</evidence>
<evidence type="ECO:0000256" key="7">
    <source>
        <dbReference type="SAM" id="SignalP"/>
    </source>
</evidence>
<evidence type="ECO:0000313" key="9">
    <source>
        <dbReference type="EMBL" id="KAL2071874.1"/>
    </source>
</evidence>
<accession>A0ABR4CPM4</accession>
<dbReference type="InterPro" id="IPR001179">
    <property type="entry name" value="PPIase_FKBP_dom"/>
</dbReference>
<feature type="chain" id="PRO_5047129294" description="peptidylprolyl isomerase" evidence="7">
    <location>
        <begin position="19"/>
        <end position="136"/>
    </location>
</feature>
<keyword evidence="4 6" id="KW-0697">Rotamase</keyword>
<dbReference type="PROSITE" id="PS50059">
    <property type="entry name" value="FKBP_PPIASE"/>
    <property type="match status" value="1"/>
</dbReference>
<dbReference type="EC" id="5.2.1.8" evidence="3 6"/>
<evidence type="ECO:0000256" key="3">
    <source>
        <dbReference type="ARBA" id="ARBA00013194"/>
    </source>
</evidence>
<dbReference type="Pfam" id="PF00254">
    <property type="entry name" value="FKBP_C"/>
    <property type="match status" value="1"/>
</dbReference>
<evidence type="ECO:0000256" key="6">
    <source>
        <dbReference type="PROSITE-ProRule" id="PRU00277"/>
    </source>
</evidence>
<feature type="domain" description="PPIase FKBP-type" evidence="8">
    <location>
        <begin position="39"/>
        <end position="128"/>
    </location>
</feature>
<sequence>MKNILLFLASAAIGSVVAQDGLKIEVIRAGDCSLKTERGYLISVNYNGTLTDGTVFDSTYSATGATPFAFEIGAGKVIKGWELGLLDMCIGDQRKLTIPPALGYGDHANGPIPANSTLIFYTELFAIGGGAAPSKR</sequence>
<comment type="caution">
    <text evidence="9">The sequence shown here is derived from an EMBL/GenBank/DDBJ whole genome shotgun (WGS) entry which is preliminary data.</text>
</comment>
<keyword evidence="10" id="KW-1185">Reference proteome</keyword>